<dbReference type="Gene3D" id="3.40.630.30">
    <property type="match status" value="1"/>
</dbReference>
<dbReference type="STRING" id="909613.UO65_1625"/>
<dbReference type="InterPro" id="IPR000182">
    <property type="entry name" value="GNAT_dom"/>
</dbReference>
<evidence type="ECO:0000313" key="3">
    <source>
        <dbReference type="Proteomes" id="UP000019277"/>
    </source>
</evidence>
<dbReference type="AlphaFoldDB" id="W7J2A9"/>
<dbReference type="CDD" id="cd04301">
    <property type="entry name" value="NAT_SF"/>
    <property type="match status" value="1"/>
</dbReference>
<keyword evidence="3" id="KW-1185">Reference proteome</keyword>
<evidence type="ECO:0000259" key="1">
    <source>
        <dbReference type="PROSITE" id="PS51186"/>
    </source>
</evidence>
<gene>
    <name evidence="2" type="ORF">UO65_1625</name>
</gene>
<dbReference type="InterPro" id="IPR016181">
    <property type="entry name" value="Acyl_CoA_acyltransferase"/>
</dbReference>
<organism evidence="2 3">
    <name type="scientific">Actinokineospora spheciospongiae</name>
    <dbReference type="NCBI Taxonomy" id="909613"/>
    <lineage>
        <taxon>Bacteria</taxon>
        <taxon>Bacillati</taxon>
        <taxon>Actinomycetota</taxon>
        <taxon>Actinomycetes</taxon>
        <taxon>Pseudonocardiales</taxon>
        <taxon>Pseudonocardiaceae</taxon>
        <taxon>Actinokineospora</taxon>
    </lineage>
</organism>
<comment type="caution">
    <text evidence="2">The sequence shown here is derived from an EMBL/GenBank/DDBJ whole genome shotgun (WGS) entry which is preliminary data.</text>
</comment>
<dbReference type="SUPFAM" id="SSF55729">
    <property type="entry name" value="Acyl-CoA N-acyltransferases (Nat)"/>
    <property type="match status" value="1"/>
</dbReference>
<evidence type="ECO:0000313" key="2">
    <source>
        <dbReference type="EMBL" id="EWC63061.1"/>
    </source>
</evidence>
<protein>
    <submittedName>
        <fullName evidence="2">Acetyltransferase</fullName>
    </submittedName>
</protein>
<reference evidence="2 3" key="1">
    <citation type="journal article" date="2014" name="Genome Announc.">
        <title>Draft Genome Sequence of the Antitrypanosomally Active Sponge-Associated Bacterium Actinokineospora sp. Strain EG49.</title>
        <authorList>
            <person name="Harjes J."/>
            <person name="Ryu T."/>
            <person name="Abdelmohsen U.R."/>
            <person name="Moitinho-Silva L."/>
            <person name="Horn H."/>
            <person name="Ravasi T."/>
            <person name="Hentschel U."/>
        </authorList>
    </citation>
    <scope>NUCLEOTIDE SEQUENCE [LARGE SCALE GENOMIC DNA]</scope>
    <source>
        <strain evidence="2 3">EG49</strain>
    </source>
</reference>
<sequence>MTDAVKLAVRIAAAQLSGLSRTRTLVPAGPFTGLLAPSGPDYLNYTVAARPGEPVQDPAEVDAGLDALRAAFPEGTLRFELIDEAAPGAVDALEGAGLGVTLRVPVLTIEPPDLVRPEPAPGVTVELVTTEHDHVLGSVLAHRAFGMGGADLPTGPPPEPPDGGMVLARMDGEPVAVASWTPVADGVTEVVGVATVEEYRRQGFGGLVTAYAVDRVVALAGATLAWLTPGSADADRVYRKVGFRPVATAVHLAEEPAL</sequence>
<dbReference type="Proteomes" id="UP000019277">
    <property type="component" value="Unassembled WGS sequence"/>
</dbReference>
<dbReference type="RefSeq" id="WP_035280103.1">
    <property type="nucleotide sequence ID" value="NZ_AYXG01000057.1"/>
</dbReference>
<feature type="domain" description="N-acetyltransferase" evidence="1">
    <location>
        <begin position="123"/>
        <end position="258"/>
    </location>
</feature>
<keyword evidence="2" id="KW-0808">Transferase</keyword>
<accession>W7J2A9</accession>
<dbReference type="eggNOG" id="COG3393">
    <property type="taxonomic scope" value="Bacteria"/>
</dbReference>
<name>W7J2A9_9PSEU</name>
<dbReference type="OrthoDB" id="3814600at2"/>
<dbReference type="GO" id="GO:0016747">
    <property type="term" value="F:acyltransferase activity, transferring groups other than amino-acyl groups"/>
    <property type="evidence" value="ECO:0007669"/>
    <property type="project" value="InterPro"/>
</dbReference>
<proteinExistence type="predicted"/>
<dbReference type="PROSITE" id="PS51186">
    <property type="entry name" value="GNAT"/>
    <property type="match status" value="1"/>
</dbReference>
<dbReference type="Pfam" id="PF00583">
    <property type="entry name" value="Acetyltransf_1"/>
    <property type="match status" value="1"/>
</dbReference>
<dbReference type="EMBL" id="AYXG01000057">
    <property type="protein sequence ID" value="EWC63061.1"/>
    <property type="molecule type" value="Genomic_DNA"/>
</dbReference>